<dbReference type="GO" id="GO:0016279">
    <property type="term" value="F:protein-lysine N-methyltransferase activity"/>
    <property type="evidence" value="ECO:0007669"/>
    <property type="project" value="InterPro"/>
</dbReference>
<evidence type="ECO:0000256" key="2">
    <source>
        <dbReference type="ARBA" id="ARBA00022679"/>
    </source>
</evidence>
<dbReference type="CDD" id="cd02440">
    <property type="entry name" value="AdoMet_MTases"/>
    <property type="match status" value="1"/>
</dbReference>
<keyword evidence="3" id="KW-0949">S-adenosyl-L-methionine</keyword>
<dbReference type="InterPro" id="IPR026170">
    <property type="entry name" value="FAM173A/B"/>
</dbReference>
<dbReference type="PANTHER" id="PTHR13610">
    <property type="entry name" value="METHYLTRANSFERASE DOMAIN-CONTAINING PROTEIN"/>
    <property type="match status" value="1"/>
</dbReference>
<comment type="caution">
    <text evidence="6">The sequence shown here is derived from an EMBL/GenBank/DDBJ whole genome shotgun (WGS) entry which is preliminary data.</text>
</comment>
<dbReference type="Gene3D" id="3.40.50.150">
    <property type="entry name" value="Vaccinia Virus protein VP39"/>
    <property type="match status" value="1"/>
</dbReference>
<accession>A0A0G0K6S4</accession>
<sequence>MIIINYISQICLFTFLVLYLIFFAFYFILPLLGHAPYYPSGKKAMKDMIKLAGLKGSERVIDLGSGDGRLVFELAKYSREATGIEHNPFFVIFCRLRCLFLRRKAKTSFMYGNFYKHDLSRYDVIFCYLLPESRRKLELKMKKELKPGTKVISNTFHIDVFKEAKSSGKIKLYIVN</sequence>
<evidence type="ECO:0000256" key="4">
    <source>
        <dbReference type="SAM" id="Phobius"/>
    </source>
</evidence>
<gene>
    <name evidence="6" type="ORF">US52_C0001G0004</name>
</gene>
<evidence type="ECO:0000259" key="5">
    <source>
        <dbReference type="Pfam" id="PF13847"/>
    </source>
</evidence>
<evidence type="ECO:0000313" key="6">
    <source>
        <dbReference type="EMBL" id="KKQ36336.1"/>
    </source>
</evidence>
<feature type="domain" description="Methyltransferase" evidence="5">
    <location>
        <begin position="56"/>
        <end position="157"/>
    </location>
</feature>
<keyword evidence="1" id="KW-0489">Methyltransferase</keyword>
<dbReference type="PANTHER" id="PTHR13610:SF9">
    <property type="entry name" value="FI06469P"/>
    <property type="match status" value="1"/>
</dbReference>
<dbReference type="Proteomes" id="UP000034852">
    <property type="component" value="Unassembled WGS sequence"/>
</dbReference>
<keyword evidence="4" id="KW-1133">Transmembrane helix</keyword>
<evidence type="ECO:0000256" key="3">
    <source>
        <dbReference type="ARBA" id="ARBA00022691"/>
    </source>
</evidence>
<dbReference type="SUPFAM" id="SSF53335">
    <property type="entry name" value="S-adenosyl-L-methionine-dependent methyltransferases"/>
    <property type="match status" value="1"/>
</dbReference>
<name>A0A0G0K6S4_9BACT</name>
<dbReference type="AlphaFoldDB" id="A0A0G0K6S4"/>
<dbReference type="GO" id="GO:0032259">
    <property type="term" value="P:methylation"/>
    <property type="evidence" value="ECO:0007669"/>
    <property type="project" value="UniProtKB-KW"/>
</dbReference>
<protein>
    <recommendedName>
        <fullName evidence="5">Methyltransferase domain-containing protein</fullName>
    </recommendedName>
</protein>
<keyword evidence="2" id="KW-0808">Transferase</keyword>
<keyword evidence="4" id="KW-0472">Membrane</keyword>
<dbReference type="Pfam" id="PF13847">
    <property type="entry name" value="Methyltransf_31"/>
    <property type="match status" value="1"/>
</dbReference>
<feature type="transmembrane region" description="Helical" evidence="4">
    <location>
        <begin position="6"/>
        <end position="29"/>
    </location>
</feature>
<dbReference type="InterPro" id="IPR029063">
    <property type="entry name" value="SAM-dependent_MTases_sf"/>
</dbReference>
<dbReference type="EMBL" id="LBTH01000001">
    <property type="protein sequence ID" value="KKQ36336.1"/>
    <property type="molecule type" value="Genomic_DNA"/>
</dbReference>
<evidence type="ECO:0000256" key="1">
    <source>
        <dbReference type="ARBA" id="ARBA00022603"/>
    </source>
</evidence>
<reference evidence="6 7" key="1">
    <citation type="journal article" date="2015" name="Nature">
        <title>rRNA introns, odd ribosomes, and small enigmatic genomes across a large radiation of phyla.</title>
        <authorList>
            <person name="Brown C.T."/>
            <person name="Hug L.A."/>
            <person name="Thomas B.C."/>
            <person name="Sharon I."/>
            <person name="Castelle C.J."/>
            <person name="Singh A."/>
            <person name="Wilkins M.J."/>
            <person name="Williams K.H."/>
            <person name="Banfield J.F."/>
        </authorList>
    </citation>
    <scope>NUCLEOTIDE SEQUENCE [LARGE SCALE GENOMIC DNA]</scope>
</reference>
<evidence type="ECO:0000313" key="7">
    <source>
        <dbReference type="Proteomes" id="UP000034852"/>
    </source>
</evidence>
<dbReference type="InterPro" id="IPR025714">
    <property type="entry name" value="Methyltranfer_dom"/>
</dbReference>
<keyword evidence="4" id="KW-0812">Transmembrane</keyword>
<proteinExistence type="predicted"/>
<organism evidence="6 7">
    <name type="scientific">candidate division WS6 bacterium GW2011_GWA2_37_6</name>
    <dbReference type="NCBI Taxonomy" id="1619087"/>
    <lineage>
        <taxon>Bacteria</taxon>
        <taxon>Candidatus Dojkabacteria</taxon>
    </lineage>
</organism>